<dbReference type="InterPro" id="IPR026082">
    <property type="entry name" value="ABCA"/>
</dbReference>
<comment type="subcellular location">
    <subcellularLocation>
        <location evidence="1">Membrane</location>
        <topology evidence="1">Multi-pass membrane protein</topology>
    </subcellularLocation>
</comment>
<feature type="domain" description="ABC transporter" evidence="8">
    <location>
        <begin position="399"/>
        <end position="623"/>
    </location>
</feature>
<evidence type="ECO:0000256" key="3">
    <source>
        <dbReference type="ARBA" id="ARBA00022741"/>
    </source>
</evidence>
<dbReference type="GO" id="GO:0005524">
    <property type="term" value="F:ATP binding"/>
    <property type="evidence" value="ECO:0007669"/>
    <property type="project" value="UniProtKB-KW"/>
</dbReference>
<organism evidence="9 10">
    <name type="scientific">Mesorhabditis belari</name>
    <dbReference type="NCBI Taxonomy" id="2138241"/>
    <lineage>
        <taxon>Eukaryota</taxon>
        <taxon>Metazoa</taxon>
        <taxon>Ecdysozoa</taxon>
        <taxon>Nematoda</taxon>
        <taxon>Chromadorea</taxon>
        <taxon>Rhabditida</taxon>
        <taxon>Rhabditina</taxon>
        <taxon>Rhabditomorpha</taxon>
        <taxon>Rhabditoidea</taxon>
        <taxon>Rhabditidae</taxon>
        <taxon>Mesorhabditinae</taxon>
        <taxon>Mesorhabditis</taxon>
    </lineage>
</organism>
<evidence type="ECO:0000256" key="6">
    <source>
        <dbReference type="ARBA" id="ARBA00023136"/>
    </source>
</evidence>
<evidence type="ECO:0000259" key="8">
    <source>
        <dbReference type="PROSITE" id="PS50893"/>
    </source>
</evidence>
<dbReference type="GO" id="GO:0016020">
    <property type="term" value="C:membrane"/>
    <property type="evidence" value="ECO:0007669"/>
    <property type="project" value="UniProtKB-SubCell"/>
</dbReference>
<dbReference type="InterPro" id="IPR017871">
    <property type="entry name" value="ABC_transporter-like_CS"/>
</dbReference>
<keyword evidence="4" id="KW-0067">ATP-binding</keyword>
<keyword evidence="6 7" id="KW-0472">Membrane</keyword>
<dbReference type="GO" id="GO:0140359">
    <property type="term" value="F:ABC-type transporter activity"/>
    <property type="evidence" value="ECO:0007669"/>
    <property type="project" value="InterPro"/>
</dbReference>
<feature type="transmembrane region" description="Helical" evidence="7">
    <location>
        <begin position="314"/>
        <end position="335"/>
    </location>
</feature>
<dbReference type="Pfam" id="PF12698">
    <property type="entry name" value="ABC2_membrane_3"/>
    <property type="match status" value="1"/>
</dbReference>
<dbReference type="GO" id="GO:0016887">
    <property type="term" value="F:ATP hydrolysis activity"/>
    <property type="evidence" value="ECO:0007669"/>
    <property type="project" value="InterPro"/>
</dbReference>
<reference evidence="10" key="1">
    <citation type="submission" date="2024-02" db="UniProtKB">
        <authorList>
            <consortium name="WormBaseParasite"/>
        </authorList>
    </citation>
    <scope>IDENTIFICATION</scope>
</reference>
<dbReference type="CDD" id="cd03263">
    <property type="entry name" value="ABC_subfamily_A"/>
    <property type="match status" value="1"/>
</dbReference>
<keyword evidence="9" id="KW-1185">Reference proteome</keyword>
<keyword evidence="2 7" id="KW-0812">Transmembrane</keyword>
<name>A0AAF3EB35_9BILA</name>
<feature type="transmembrane region" description="Helical" evidence="7">
    <location>
        <begin position="277"/>
        <end position="302"/>
    </location>
</feature>
<dbReference type="PROSITE" id="PS00211">
    <property type="entry name" value="ABC_TRANSPORTER_1"/>
    <property type="match status" value="1"/>
</dbReference>
<dbReference type="WBParaSite" id="MBELARI_LOCUS11147">
    <property type="protein sequence ID" value="MBELARI_LOCUS11147"/>
    <property type="gene ID" value="MBELARI_LOCUS11147"/>
</dbReference>
<evidence type="ECO:0000256" key="5">
    <source>
        <dbReference type="ARBA" id="ARBA00022989"/>
    </source>
</evidence>
<evidence type="ECO:0000256" key="1">
    <source>
        <dbReference type="ARBA" id="ARBA00004141"/>
    </source>
</evidence>
<evidence type="ECO:0000256" key="7">
    <source>
        <dbReference type="SAM" id="Phobius"/>
    </source>
</evidence>
<dbReference type="PROSITE" id="PS50893">
    <property type="entry name" value="ABC_TRANSPORTER_2"/>
    <property type="match status" value="1"/>
</dbReference>
<evidence type="ECO:0000313" key="10">
    <source>
        <dbReference type="WBParaSite" id="MBELARI_LOCUS11147"/>
    </source>
</evidence>
<dbReference type="Pfam" id="PF00005">
    <property type="entry name" value="ABC_tran"/>
    <property type="match status" value="1"/>
</dbReference>
<dbReference type="GO" id="GO:0005319">
    <property type="term" value="F:lipid transporter activity"/>
    <property type="evidence" value="ECO:0007669"/>
    <property type="project" value="TreeGrafter"/>
</dbReference>
<dbReference type="InterPro" id="IPR013525">
    <property type="entry name" value="ABC2_TM"/>
</dbReference>
<accession>A0AAF3EB35</accession>
<dbReference type="SUPFAM" id="SSF52540">
    <property type="entry name" value="P-loop containing nucleoside triphosphate hydrolases"/>
    <property type="match status" value="1"/>
</dbReference>
<evidence type="ECO:0000313" key="9">
    <source>
        <dbReference type="Proteomes" id="UP000887575"/>
    </source>
</evidence>
<keyword evidence="3" id="KW-0547">Nucleotide-binding</keyword>
<evidence type="ECO:0000256" key="2">
    <source>
        <dbReference type="ARBA" id="ARBA00022692"/>
    </source>
</evidence>
<dbReference type="Gene3D" id="3.40.50.300">
    <property type="entry name" value="P-loop containing nucleotide triphosphate hydrolases"/>
    <property type="match status" value="1"/>
</dbReference>
<dbReference type="PANTHER" id="PTHR19229">
    <property type="entry name" value="ATP-BINDING CASSETTE TRANSPORTER SUBFAMILY A ABCA"/>
    <property type="match status" value="1"/>
</dbReference>
<proteinExistence type="predicted"/>
<dbReference type="PANTHER" id="PTHR19229:SF271">
    <property type="entry name" value="ABC TRANSPORTER CED-7"/>
    <property type="match status" value="1"/>
</dbReference>
<feature type="transmembrane region" description="Helical" evidence="7">
    <location>
        <begin position="234"/>
        <end position="257"/>
    </location>
</feature>
<dbReference type="SMART" id="SM00382">
    <property type="entry name" value="AAA"/>
    <property type="match status" value="1"/>
</dbReference>
<protein>
    <recommendedName>
        <fullName evidence="8">ABC transporter domain-containing protein</fullName>
    </recommendedName>
</protein>
<evidence type="ECO:0000256" key="4">
    <source>
        <dbReference type="ARBA" id="ARBA00022840"/>
    </source>
</evidence>
<dbReference type="InterPro" id="IPR027417">
    <property type="entry name" value="P-loop_NTPase"/>
</dbReference>
<dbReference type="Proteomes" id="UP000887575">
    <property type="component" value="Unassembled WGS sequence"/>
</dbReference>
<dbReference type="FunFam" id="3.40.50.300:FF:001598">
    <property type="entry name" value="ABC transporter ced-7"/>
    <property type="match status" value="1"/>
</dbReference>
<dbReference type="InterPro" id="IPR003593">
    <property type="entry name" value="AAA+_ATPase"/>
</dbReference>
<keyword evidence="5 7" id="KW-1133">Transmembrane helix</keyword>
<feature type="transmembrane region" description="Helical" evidence="7">
    <location>
        <begin position="341"/>
        <end position="363"/>
    </location>
</feature>
<dbReference type="InterPro" id="IPR003439">
    <property type="entry name" value="ABC_transporter-like_ATP-bd"/>
</dbReference>
<sequence>MSPSGRRVADMAEWPTWPSGRHGRVADMAEWPTWPSGRHGRVADMAEWPTWPSGRHGRVADMAEWPTWPSGRHGRVADMAEWPTWPSGRHGRVADMAEWPTWPSGRHGRVADMAEWPTWPSGRHGRVADMAEWPTWPSGRHGRVADMAEWPTWPSGRHGRVADMAEWPTWPSGRHGRVADMAEWPTWPSGRHGRVADMAEYLDGGSITTSYGAVKQAYKSTKQDRNAYSQIEDIMIGLLTVLVFAMLTSPLAIFHVVERVTKFLHQQSLTAVSGWMLYSASILYDTITFLVMTALITVAFHIGGWAQGQMLRVLIVFILYFVASLPSVYLLASFFTSAPRANSLITIYQTMGAYGSLLIISIVQSFTNWDPKILATILDDSDVVKEREIVDAHSGKFALEVNTLVKHYGHFTALNRLTFAMKEAECFGLLGVNGAGKTTTFGILTGEIFASSGSAFLGNQEITGILTMGYCPQFDAYLQELTGKEVLWILATLYGYKYPAKKAHSILRAVLMEENGKKQLKHCSGGQKRKISVGIALLARSTLIILDEPTAGIDPRARREIWSLIGVVRDIEKRAVLLCSHSMDECEALCTRVGILVRGHLRAIGTTQHLKSKFGNSYQLMLVYSNEEVNRTEIPEEVKRSFPGATLHSDGIQGNVFRFTIPRQEGDRWSSLWERGGVIALRTGAIDYSLAQNTLTQTFLTLSGQQEENL</sequence>
<dbReference type="AlphaFoldDB" id="A0AAF3EB35"/>